<dbReference type="SMART" id="SM00382">
    <property type="entry name" value="AAA"/>
    <property type="match status" value="1"/>
</dbReference>
<dbReference type="GO" id="GO:0005634">
    <property type="term" value="C:nucleus"/>
    <property type="evidence" value="ECO:0007669"/>
    <property type="project" value="UniProtKB-SubCell"/>
</dbReference>
<evidence type="ECO:0000256" key="8">
    <source>
        <dbReference type="SAM" id="MobiDB-lite"/>
    </source>
</evidence>
<keyword evidence="5 7" id="KW-0539">Nucleus</keyword>
<accession>A0A7M5VGC4</accession>
<evidence type="ECO:0000259" key="9">
    <source>
        <dbReference type="SMART" id="SM00382"/>
    </source>
</evidence>
<dbReference type="Gene3D" id="3.40.50.300">
    <property type="entry name" value="P-loop containing nucleotide triphosphate hydrolases"/>
    <property type="match status" value="1"/>
</dbReference>
<dbReference type="Pfam" id="PF22606">
    <property type="entry name" value="Cdc6-ORC-like_ATPase_lid"/>
    <property type="match status" value="1"/>
</dbReference>
<evidence type="ECO:0000259" key="10">
    <source>
        <dbReference type="SMART" id="SM01074"/>
    </source>
</evidence>
<dbReference type="Proteomes" id="UP000594262">
    <property type="component" value="Unplaced"/>
</dbReference>
<dbReference type="OrthoDB" id="1926878at2759"/>
<evidence type="ECO:0000256" key="1">
    <source>
        <dbReference type="ARBA" id="ARBA00004123"/>
    </source>
</evidence>
<evidence type="ECO:0000256" key="6">
    <source>
        <dbReference type="ARBA" id="ARBA00023306"/>
    </source>
</evidence>
<dbReference type="PIRSF" id="PIRSF001767">
    <property type="entry name" value="Cdc6"/>
    <property type="match status" value="1"/>
</dbReference>
<dbReference type="RefSeq" id="XP_066934448.1">
    <property type="nucleotide sequence ID" value="XM_067078347.1"/>
</dbReference>
<feature type="region of interest" description="Disordered" evidence="8">
    <location>
        <begin position="26"/>
        <end position="87"/>
    </location>
</feature>
<organism evidence="11 12">
    <name type="scientific">Clytia hemisphaerica</name>
    <dbReference type="NCBI Taxonomy" id="252671"/>
    <lineage>
        <taxon>Eukaryota</taxon>
        <taxon>Metazoa</taxon>
        <taxon>Cnidaria</taxon>
        <taxon>Hydrozoa</taxon>
        <taxon>Hydroidolina</taxon>
        <taxon>Leptothecata</taxon>
        <taxon>Obeliida</taxon>
        <taxon>Clytiidae</taxon>
        <taxon>Clytia</taxon>
    </lineage>
</organism>
<dbReference type="SUPFAM" id="SSF52540">
    <property type="entry name" value="P-loop containing nucleoside triphosphate hydrolases"/>
    <property type="match status" value="1"/>
</dbReference>
<dbReference type="SUPFAM" id="SSF46785">
    <property type="entry name" value="Winged helix' DNA-binding domain"/>
    <property type="match status" value="1"/>
</dbReference>
<dbReference type="Gene3D" id="1.10.10.10">
    <property type="entry name" value="Winged helix-like DNA-binding domain superfamily/Winged helix DNA-binding domain"/>
    <property type="match status" value="1"/>
</dbReference>
<feature type="domain" description="Cdc6 C-terminal" evidence="10">
    <location>
        <begin position="406"/>
        <end position="486"/>
    </location>
</feature>
<dbReference type="CDD" id="cd08768">
    <property type="entry name" value="Cdc6_C"/>
    <property type="match status" value="1"/>
</dbReference>
<dbReference type="Gene3D" id="1.10.8.60">
    <property type="match status" value="1"/>
</dbReference>
<comment type="function">
    <text evidence="7">Involved in the initiation of DNA replication. Also participates in checkpoint controls that ensure DNA replication is completed before mitosis is initiated.</text>
</comment>
<evidence type="ECO:0000256" key="3">
    <source>
        <dbReference type="ARBA" id="ARBA00022618"/>
    </source>
</evidence>
<dbReference type="GO" id="GO:0003688">
    <property type="term" value="F:DNA replication origin binding"/>
    <property type="evidence" value="ECO:0007669"/>
    <property type="project" value="TreeGrafter"/>
</dbReference>
<dbReference type="GO" id="GO:0033314">
    <property type="term" value="P:mitotic DNA replication checkpoint signaling"/>
    <property type="evidence" value="ECO:0007669"/>
    <property type="project" value="TreeGrafter"/>
</dbReference>
<dbReference type="PANTHER" id="PTHR10763">
    <property type="entry name" value="CELL DIVISION CONTROL PROTEIN 6-RELATED"/>
    <property type="match status" value="1"/>
</dbReference>
<dbReference type="AlphaFoldDB" id="A0A7M5VGC4"/>
<name>A0A7M5VGC4_9CNID</name>
<reference evidence="11" key="1">
    <citation type="submission" date="2021-01" db="UniProtKB">
        <authorList>
            <consortium name="EnsemblMetazoa"/>
        </authorList>
    </citation>
    <scope>IDENTIFICATION</scope>
</reference>
<dbReference type="GO" id="GO:0051301">
    <property type="term" value="P:cell division"/>
    <property type="evidence" value="ECO:0007669"/>
    <property type="project" value="UniProtKB-UniRule"/>
</dbReference>
<keyword evidence="6" id="KW-0131">Cell cycle</keyword>
<dbReference type="Pfam" id="PF09079">
    <property type="entry name" value="WHD_Cdc6"/>
    <property type="match status" value="1"/>
</dbReference>
<dbReference type="SMART" id="SM01074">
    <property type="entry name" value="Cdc6_C"/>
    <property type="match status" value="1"/>
</dbReference>
<sequence>MPSKTRRAIKDLSIVDTQSKIDFPCRKTRSRTSKKIVDDDVFEKVQPIKTRKRSTKQTDENASPYKSPRKQNLSPLKSPLADRSNLPCTPTNLIVRRKLDIDTPVTALSPRSLRQALHTSIPTNLIGRTEEQNLIDSFITKTMKNHQPGSLYLSGAPGTGKTACLTKALDKLECSTCKKYQSFFINCMSIKSSQNIFTKVASELSGNSKPFTAKDALKYLETKCKSQGPRILLILDEIDQLESKNQDVLYKLFELPFLPKSRLVLIGIANALDLTDRILPRLQSKDTCKPLLLQFSPYSKDQISEILNSRIKEIGSTEIDPMAVQFCARKVHAITGDIRKALDILRRAVEIKESAEKKKLRSGELDKPQKVTLAHVASVCSEVYGSRLSSSSKSSNAFPLQQKLVICSLMVCLRDKKLKEVTTGKLYETYSRVCKSRQMAGVTNEEMSSACNLLESQGIITIKKTKDLRNSKITLRLQENEVEHALQDKTLISSILNEHVKKN</sequence>
<dbReference type="InterPro" id="IPR027417">
    <property type="entry name" value="P-loop_NTPase"/>
</dbReference>
<evidence type="ECO:0000313" key="11">
    <source>
        <dbReference type="EnsemblMetazoa" id="CLYHEMP010659.1"/>
    </source>
</evidence>
<dbReference type="GO" id="GO:0016887">
    <property type="term" value="F:ATP hydrolysis activity"/>
    <property type="evidence" value="ECO:0007669"/>
    <property type="project" value="InterPro"/>
</dbReference>
<proteinExistence type="inferred from homology"/>
<comment type="similarity">
    <text evidence="2 7">Belongs to the CDC6/cdc18 family.</text>
</comment>
<dbReference type="InterPro" id="IPR054425">
    <property type="entry name" value="Cdc6_ORC1-like_ATPase_lid"/>
</dbReference>
<dbReference type="InterPro" id="IPR050311">
    <property type="entry name" value="ORC1/CDC6"/>
</dbReference>
<dbReference type="FunFam" id="3.40.50.300:FF:000547">
    <property type="entry name" value="Cell division control protein"/>
    <property type="match status" value="1"/>
</dbReference>
<dbReference type="InterPro" id="IPR036388">
    <property type="entry name" value="WH-like_DNA-bd_sf"/>
</dbReference>
<dbReference type="Pfam" id="PF13401">
    <property type="entry name" value="AAA_22"/>
    <property type="match status" value="1"/>
</dbReference>
<dbReference type="InterPro" id="IPR015163">
    <property type="entry name" value="Cdc6_C"/>
</dbReference>
<evidence type="ECO:0000256" key="2">
    <source>
        <dbReference type="ARBA" id="ARBA00006184"/>
    </source>
</evidence>
<evidence type="ECO:0000256" key="4">
    <source>
        <dbReference type="ARBA" id="ARBA00022705"/>
    </source>
</evidence>
<dbReference type="CDD" id="cd00009">
    <property type="entry name" value="AAA"/>
    <property type="match status" value="1"/>
</dbReference>
<feature type="domain" description="AAA+ ATPase" evidence="9">
    <location>
        <begin position="147"/>
        <end position="285"/>
    </location>
</feature>
<keyword evidence="4" id="KW-0235">DNA replication</keyword>
<keyword evidence="3" id="KW-0132">Cell division</keyword>
<dbReference type="InterPro" id="IPR036390">
    <property type="entry name" value="WH_DNA-bd_sf"/>
</dbReference>
<dbReference type="InterPro" id="IPR016314">
    <property type="entry name" value="Cdc6/18"/>
</dbReference>
<evidence type="ECO:0000256" key="7">
    <source>
        <dbReference type="PIRNR" id="PIRNR001767"/>
    </source>
</evidence>
<dbReference type="PANTHER" id="PTHR10763:SF26">
    <property type="entry name" value="CELL DIVISION CONTROL PROTEIN 6 HOMOLOG"/>
    <property type="match status" value="1"/>
</dbReference>
<dbReference type="GO" id="GO:0006270">
    <property type="term" value="P:DNA replication initiation"/>
    <property type="evidence" value="ECO:0007669"/>
    <property type="project" value="UniProtKB-UniRule"/>
</dbReference>
<dbReference type="InterPro" id="IPR003593">
    <property type="entry name" value="AAA+_ATPase"/>
</dbReference>
<comment type="subcellular location">
    <subcellularLocation>
        <location evidence="1 7">Nucleus</location>
    </subcellularLocation>
</comment>
<keyword evidence="12" id="KW-1185">Reference proteome</keyword>
<protein>
    <recommendedName>
        <fullName evidence="7">Cell division control protein</fullName>
    </recommendedName>
</protein>
<evidence type="ECO:0000256" key="5">
    <source>
        <dbReference type="ARBA" id="ARBA00023242"/>
    </source>
</evidence>
<dbReference type="InterPro" id="IPR049945">
    <property type="entry name" value="AAA_22"/>
</dbReference>
<evidence type="ECO:0000313" key="12">
    <source>
        <dbReference type="Proteomes" id="UP000594262"/>
    </source>
</evidence>
<dbReference type="FunFam" id="1.10.10.10:FF:000265">
    <property type="entry name" value="Cell division control protein"/>
    <property type="match status" value="1"/>
</dbReference>
<dbReference type="EnsemblMetazoa" id="CLYHEMT010659.1">
    <property type="protein sequence ID" value="CLYHEMP010659.1"/>
    <property type="gene ID" value="CLYHEMG010659"/>
</dbReference>
<dbReference type="GeneID" id="136822120"/>